<name>A0A9D3Y1E9_DREPO</name>
<keyword evidence="1" id="KW-0862">Zinc</keyword>
<dbReference type="InterPro" id="IPR000315">
    <property type="entry name" value="Znf_B-box"/>
</dbReference>
<dbReference type="SMART" id="SM01244">
    <property type="entry name" value="IRS"/>
    <property type="match status" value="1"/>
</dbReference>
<proteinExistence type="predicted"/>
<evidence type="ECO:0000256" key="2">
    <source>
        <dbReference type="SAM" id="MobiDB-lite"/>
    </source>
</evidence>
<evidence type="ECO:0000259" key="4">
    <source>
        <dbReference type="PROSITE" id="PS51064"/>
    </source>
</evidence>
<evidence type="ECO:0008006" key="7">
    <source>
        <dbReference type="Google" id="ProtNLM"/>
    </source>
</evidence>
<dbReference type="InterPro" id="IPR050996">
    <property type="entry name" value="Docking_Protein_DOK"/>
</dbReference>
<dbReference type="Gene3D" id="2.30.29.30">
    <property type="entry name" value="Pleckstrin-homology domain (PH domain)/Phosphotyrosine-binding domain (PTB)"/>
    <property type="match status" value="1"/>
</dbReference>
<reference evidence="5" key="2">
    <citation type="submission" date="2020-11" db="EMBL/GenBank/DDBJ databases">
        <authorList>
            <person name="McCartney M.A."/>
            <person name="Auch B."/>
            <person name="Kono T."/>
            <person name="Mallez S."/>
            <person name="Becker A."/>
            <person name="Gohl D.M."/>
            <person name="Silverstein K.A.T."/>
            <person name="Koren S."/>
            <person name="Bechman K.B."/>
            <person name="Herman A."/>
            <person name="Abrahante J.E."/>
            <person name="Garbe J."/>
        </authorList>
    </citation>
    <scope>NUCLEOTIDE SEQUENCE</scope>
    <source>
        <strain evidence="5">Duluth1</strain>
        <tissue evidence="5">Whole animal</tissue>
    </source>
</reference>
<dbReference type="AlphaFoldDB" id="A0A9D3Y1E9"/>
<keyword evidence="1" id="KW-0479">Metal-binding</keyword>
<keyword evidence="6" id="KW-1185">Reference proteome</keyword>
<feature type="region of interest" description="Disordered" evidence="2">
    <location>
        <begin position="160"/>
        <end position="184"/>
    </location>
</feature>
<dbReference type="OrthoDB" id="6141542at2759"/>
<keyword evidence="1" id="KW-0863">Zinc-finger</keyword>
<dbReference type="Proteomes" id="UP000828390">
    <property type="component" value="Unassembled WGS sequence"/>
</dbReference>
<dbReference type="PROSITE" id="PS51064">
    <property type="entry name" value="IRS_PTB"/>
    <property type="match status" value="1"/>
</dbReference>
<reference evidence="5" key="1">
    <citation type="journal article" date="2019" name="bioRxiv">
        <title>The Genome of the Zebra Mussel, Dreissena polymorpha: A Resource for Invasive Species Research.</title>
        <authorList>
            <person name="McCartney M.A."/>
            <person name="Auch B."/>
            <person name="Kono T."/>
            <person name="Mallez S."/>
            <person name="Zhang Y."/>
            <person name="Obille A."/>
            <person name="Becker A."/>
            <person name="Abrahante J.E."/>
            <person name="Garbe J."/>
            <person name="Badalamenti J.P."/>
            <person name="Herman A."/>
            <person name="Mangelson H."/>
            <person name="Liachko I."/>
            <person name="Sullivan S."/>
            <person name="Sone E.D."/>
            <person name="Koren S."/>
            <person name="Silverstein K.A.T."/>
            <person name="Beckman K.B."/>
            <person name="Gohl D.M."/>
        </authorList>
    </citation>
    <scope>NUCLEOTIDE SEQUENCE</scope>
    <source>
        <strain evidence="5">Duluth1</strain>
        <tissue evidence="5">Whole animal</tissue>
    </source>
</reference>
<dbReference type="GO" id="GO:0007169">
    <property type="term" value="P:cell surface receptor protein tyrosine kinase signaling pathway"/>
    <property type="evidence" value="ECO:0007669"/>
    <property type="project" value="TreeGrafter"/>
</dbReference>
<dbReference type="GO" id="GO:0008270">
    <property type="term" value="F:zinc ion binding"/>
    <property type="evidence" value="ECO:0007669"/>
    <property type="project" value="UniProtKB-KW"/>
</dbReference>
<dbReference type="PANTHER" id="PTHR21258:SF62">
    <property type="entry name" value="INSULIN RECEPTOR SUBSTRATE 1"/>
    <property type="match status" value="1"/>
</dbReference>
<dbReference type="InterPro" id="IPR011993">
    <property type="entry name" value="PH-like_dom_sf"/>
</dbReference>
<organism evidence="5 6">
    <name type="scientific">Dreissena polymorpha</name>
    <name type="common">Zebra mussel</name>
    <name type="synonym">Mytilus polymorpha</name>
    <dbReference type="NCBI Taxonomy" id="45954"/>
    <lineage>
        <taxon>Eukaryota</taxon>
        <taxon>Metazoa</taxon>
        <taxon>Spiralia</taxon>
        <taxon>Lophotrochozoa</taxon>
        <taxon>Mollusca</taxon>
        <taxon>Bivalvia</taxon>
        <taxon>Autobranchia</taxon>
        <taxon>Heteroconchia</taxon>
        <taxon>Euheterodonta</taxon>
        <taxon>Imparidentia</taxon>
        <taxon>Neoheterodontei</taxon>
        <taxon>Myida</taxon>
        <taxon>Dreissenoidea</taxon>
        <taxon>Dreissenidae</taxon>
        <taxon>Dreissena</taxon>
    </lineage>
</organism>
<feature type="domain" description="IRS-type PTB" evidence="4">
    <location>
        <begin position="209"/>
        <end position="313"/>
    </location>
</feature>
<dbReference type="SMART" id="SM00310">
    <property type="entry name" value="PTBI"/>
    <property type="match status" value="1"/>
</dbReference>
<dbReference type="InterPro" id="IPR002404">
    <property type="entry name" value="IRS_PTB"/>
</dbReference>
<accession>A0A9D3Y1E9</accession>
<dbReference type="PROSITE" id="PS50119">
    <property type="entry name" value="ZF_BBOX"/>
    <property type="match status" value="1"/>
</dbReference>
<protein>
    <recommendedName>
        <fullName evidence="7">B box-type domain-containing protein</fullName>
    </recommendedName>
</protein>
<dbReference type="GO" id="GO:0005737">
    <property type="term" value="C:cytoplasm"/>
    <property type="evidence" value="ECO:0007669"/>
    <property type="project" value="TreeGrafter"/>
</dbReference>
<dbReference type="Pfam" id="PF02174">
    <property type="entry name" value="IRS"/>
    <property type="match status" value="1"/>
</dbReference>
<dbReference type="SUPFAM" id="SSF50729">
    <property type="entry name" value="PH domain-like"/>
    <property type="match status" value="1"/>
</dbReference>
<gene>
    <name evidence="5" type="ORF">DPMN_192051</name>
</gene>
<comment type="caution">
    <text evidence="5">The sequence shown here is derived from an EMBL/GenBank/DDBJ whole genome shotgun (WGS) entry which is preliminary data.</text>
</comment>
<dbReference type="EMBL" id="JAIWYP010000040">
    <property type="protein sequence ID" value="KAH3691299.1"/>
    <property type="molecule type" value="Genomic_DNA"/>
</dbReference>
<evidence type="ECO:0000313" key="5">
    <source>
        <dbReference type="EMBL" id="KAH3691299.1"/>
    </source>
</evidence>
<evidence type="ECO:0000313" key="6">
    <source>
        <dbReference type="Proteomes" id="UP000828390"/>
    </source>
</evidence>
<dbReference type="PANTHER" id="PTHR21258">
    <property type="entry name" value="DOCKING PROTEIN RELATED"/>
    <property type="match status" value="1"/>
</dbReference>
<sequence length="322" mass="35500">MSSNVIPGGKYVKLSCQCEICYGVQLTNLLYCEQCMQHMCTSCGSLHDNFRLLANHKITKLTAVNTSNANKALPDKRNTDTESESKLYDYADNEALAKLNLHLSSQNPTDYKAQSGYVNVPEADGYIQPTAGRARQTGIMGKRPFDMTNTAAKRPVDKTNAAGKRPVDTANAAGKRPVDKKEAVVEDDDKLHDYDQVDEMTMEPMLTITGDRFDVTVQDTLVANKSGIVGHQVLVINEAGITVLHKVTKSPIMVFPLPWLRRFGQRDGIFYFEVGRKCRHGDGVVNVSSADNTPAKDILKSLTMHSANAKITLPNEYGKLCN</sequence>
<evidence type="ECO:0000259" key="3">
    <source>
        <dbReference type="PROSITE" id="PS50119"/>
    </source>
</evidence>
<dbReference type="CDD" id="cd19757">
    <property type="entry name" value="Bbox1"/>
    <property type="match status" value="1"/>
</dbReference>
<evidence type="ECO:0000256" key="1">
    <source>
        <dbReference type="PROSITE-ProRule" id="PRU00024"/>
    </source>
</evidence>
<feature type="domain" description="B box-type" evidence="3">
    <location>
        <begin position="30"/>
        <end position="61"/>
    </location>
</feature>